<keyword evidence="2 3" id="KW-0067">ATP-binding</keyword>
<feature type="compositionally biased region" description="Polar residues" evidence="6">
    <location>
        <begin position="13"/>
        <end position="33"/>
    </location>
</feature>
<dbReference type="InterPro" id="IPR001752">
    <property type="entry name" value="Kinesin_motor_dom"/>
</dbReference>
<dbReference type="OrthoDB" id="3176171at2759"/>
<name>A0A9P8PL14_9ASCO</name>
<evidence type="ECO:0000256" key="5">
    <source>
        <dbReference type="SAM" id="Coils"/>
    </source>
</evidence>
<keyword evidence="3 4" id="KW-0505">Motor protein</keyword>
<evidence type="ECO:0000313" key="9">
    <source>
        <dbReference type="Proteomes" id="UP000769528"/>
    </source>
</evidence>
<feature type="coiled-coil region" evidence="5">
    <location>
        <begin position="408"/>
        <end position="435"/>
    </location>
</feature>
<keyword evidence="5" id="KW-0175">Coiled coil</keyword>
<dbReference type="PANTHER" id="PTHR47117">
    <property type="entry name" value="STAR-RELATED LIPID TRANSFER PROTEIN 9"/>
    <property type="match status" value="1"/>
</dbReference>
<dbReference type="EMBL" id="JAEUBF010001009">
    <property type="protein sequence ID" value="KAH3673374.1"/>
    <property type="molecule type" value="Genomic_DNA"/>
</dbReference>
<feature type="region of interest" description="Disordered" evidence="6">
    <location>
        <begin position="1"/>
        <end position="57"/>
    </location>
</feature>
<dbReference type="Gene3D" id="3.40.850.10">
    <property type="entry name" value="Kinesin motor domain"/>
    <property type="match status" value="1"/>
</dbReference>
<comment type="similarity">
    <text evidence="3 4">Belongs to the TRAFAC class myosin-kinesin ATPase superfamily. Kinesin family.</text>
</comment>
<evidence type="ECO:0000256" key="3">
    <source>
        <dbReference type="PROSITE-ProRule" id="PRU00283"/>
    </source>
</evidence>
<dbReference type="Pfam" id="PF00225">
    <property type="entry name" value="Kinesin"/>
    <property type="match status" value="1"/>
</dbReference>
<evidence type="ECO:0000256" key="4">
    <source>
        <dbReference type="RuleBase" id="RU000394"/>
    </source>
</evidence>
<feature type="compositionally biased region" description="Basic residues" evidence="6">
    <location>
        <begin position="1"/>
        <end position="12"/>
    </location>
</feature>
<dbReference type="GO" id="GO:0008017">
    <property type="term" value="F:microtubule binding"/>
    <property type="evidence" value="ECO:0007669"/>
    <property type="project" value="InterPro"/>
</dbReference>
<keyword evidence="1 3" id="KW-0547">Nucleotide-binding</keyword>
<keyword evidence="4" id="KW-0493">Microtubule</keyword>
<evidence type="ECO:0000256" key="1">
    <source>
        <dbReference type="ARBA" id="ARBA00022741"/>
    </source>
</evidence>
<feature type="binding site" evidence="3">
    <location>
        <begin position="150"/>
        <end position="157"/>
    </location>
    <ligand>
        <name>ATP</name>
        <dbReference type="ChEBI" id="CHEBI:30616"/>
    </ligand>
</feature>
<dbReference type="InterPro" id="IPR027417">
    <property type="entry name" value="P-loop_NTPase"/>
</dbReference>
<dbReference type="Proteomes" id="UP000769528">
    <property type="component" value="Unassembled WGS sequence"/>
</dbReference>
<comment type="caution">
    <text evidence="8">The sequence shown here is derived from an EMBL/GenBank/DDBJ whole genome shotgun (WGS) entry which is preliminary data.</text>
</comment>
<sequence length="528" mass="59586">MSKTKTKLKKGKVNSNHQLKSSTPLTGIPNNGDTSNNSSSVPTSPIKKKRPPSDPSNVKVFVRVRPKISRENDIEAPVVVEMKSDNLTTVLHNKSENSQDPKLFQFDNSLWSANPEDPHFKSQKDTYSIIGEDILDHTLEGFNTCILAYGQTGSGKSFTMMGEKNNKGIIPRICENLYTKISEYGQDKKVLIKVSYFEIYNEQVKDLLSAEKSHKPLKIRENPKTGPYVEQLTEFNIEVPEDFKRYMEIGNSNRTVAATKMNDQSSRSHAVFTIHLRTTEFNIDSSNVEDSVRETNSSLRLVDLAGSERVASTGSTGARMKEGTNINKSLTTLGRVILSLSDGISKPPYRDSALTWLLKENLGGNSKTAMIACISPCDYDETLSTLRYATLTKNVKLNAVINVDEINSKESNKELLRMKNEIEILKTSLDEAHKNDDLLHHITNLSRFFEERLTDQTHKYEIARNKLLISNEERYKYFSSLSSIVSAFNQKNMVDGEEIDNQYKLLADRSEKLSLDIADDLERFSLQC</sequence>
<reference evidence="8" key="1">
    <citation type="journal article" date="2021" name="Open Biol.">
        <title>Shared evolutionary footprints suggest mitochondrial oxidative damage underlies multiple complex I losses in fungi.</title>
        <authorList>
            <person name="Schikora-Tamarit M.A."/>
            <person name="Marcet-Houben M."/>
            <person name="Nosek J."/>
            <person name="Gabaldon T."/>
        </authorList>
    </citation>
    <scope>NUCLEOTIDE SEQUENCE</scope>
    <source>
        <strain evidence="8">CBS6341</strain>
    </source>
</reference>
<dbReference type="PRINTS" id="PR00380">
    <property type="entry name" value="KINESINHEAVY"/>
</dbReference>
<dbReference type="GO" id="GO:0005874">
    <property type="term" value="C:microtubule"/>
    <property type="evidence" value="ECO:0007669"/>
    <property type="project" value="UniProtKB-KW"/>
</dbReference>
<protein>
    <recommendedName>
        <fullName evidence="4">Kinesin-like protein</fullName>
    </recommendedName>
</protein>
<organism evidence="8 9">
    <name type="scientific">Wickerhamomyces mucosus</name>
    <dbReference type="NCBI Taxonomy" id="1378264"/>
    <lineage>
        <taxon>Eukaryota</taxon>
        <taxon>Fungi</taxon>
        <taxon>Dikarya</taxon>
        <taxon>Ascomycota</taxon>
        <taxon>Saccharomycotina</taxon>
        <taxon>Saccharomycetes</taxon>
        <taxon>Phaffomycetales</taxon>
        <taxon>Wickerhamomycetaceae</taxon>
        <taxon>Wickerhamomyces</taxon>
    </lineage>
</organism>
<gene>
    <name evidence="8" type="ORF">WICMUC_003693</name>
</gene>
<evidence type="ECO:0000259" key="7">
    <source>
        <dbReference type="PROSITE" id="PS50067"/>
    </source>
</evidence>
<dbReference type="PROSITE" id="PS00411">
    <property type="entry name" value="KINESIN_MOTOR_1"/>
    <property type="match status" value="1"/>
</dbReference>
<feature type="compositionally biased region" description="Low complexity" evidence="6">
    <location>
        <begin position="34"/>
        <end position="45"/>
    </location>
</feature>
<dbReference type="GO" id="GO:0005524">
    <property type="term" value="F:ATP binding"/>
    <property type="evidence" value="ECO:0007669"/>
    <property type="project" value="UniProtKB-UniRule"/>
</dbReference>
<evidence type="ECO:0000256" key="2">
    <source>
        <dbReference type="ARBA" id="ARBA00022840"/>
    </source>
</evidence>
<dbReference type="SUPFAM" id="SSF52540">
    <property type="entry name" value="P-loop containing nucleoside triphosphate hydrolases"/>
    <property type="match status" value="1"/>
</dbReference>
<evidence type="ECO:0000256" key="6">
    <source>
        <dbReference type="SAM" id="MobiDB-lite"/>
    </source>
</evidence>
<feature type="domain" description="Kinesin motor" evidence="7">
    <location>
        <begin position="57"/>
        <end position="395"/>
    </location>
</feature>
<dbReference type="InterPro" id="IPR036961">
    <property type="entry name" value="Kinesin_motor_dom_sf"/>
</dbReference>
<dbReference type="SMART" id="SM00129">
    <property type="entry name" value="KISc"/>
    <property type="match status" value="1"/>
</dbReference>
<dbReference type="InterPro" id="IPR019821">
    <property type="entry name" value="Kinesin_motor_CS"/>
</dbReference>
<keyword evidence="9" id="KW-1185">Reference proteome</keyword>
<dbReference type="GO" id="GO:0007018">
    <property type="term" value="P:microtubule-based movement"/>
    <property type="evidence" value="ECO:0007669"/>
    <property type="project" value="InterPro"/>
</dbReference>
<reference evidence="8" key="2">
    <citation type="submission" date="2021-01" db="EMBL/GenBank/DDBJ databases">
        <authorList>
            <person name="Schikora-Tamarit M.A."/>
        </authorList>
    </citation>
    <scope>NUCLEOTIDE SEQUENCE</scope>
    <source>
        <strain evidence="8">CBS6341</strain>
    </source>
</reference>
<dbReference type="GO" id="GO:0003777">
    <property type="term" value="F:microtubule motor activity"/>
    <property type="evidence" value="ECO:0007669"/>
    <property type="project" value="InterPro"/>
</dbReference>
<proteinExistence type="inferred from homology"/>
<dbReference type="PROSITE" id="PS50067">
    <property type="entry name" value="KINESIN_MOTOR_2"/>
    <property type="match status" value="1"/>
</dbReference>
<dbReference type="AlphaFoldDB" id="A0A9P8PL14"/>
<accession>A0A9P8PL14</accession>
<evidence type="ECO:0000313" key="8">
    <source>
        <dbReference type="EMBL" id="KAH3673374.1"/>
    </source>
</evidence>